<organism evidence="2 3">
    <name type="scientific">Lacrimispora saccharolytica (strain ATCC 35040 / DSM 2544 / NRCC 2533 / WM1)</name>
    <name type="common">Clostridium saccharolyticum</name>
    <dbReference type="NCBI Taxonomy" id="610130"/>
    <lineage>
        <taxon>Bacteria</taxon>
        <taxon>Bacillati</taxon>
        <taxon>Bacillota</taxon>
        <taxon>Clostridia</taxon>
        <taxon>Lachnospirales</taxon>
        <taxon>Lachnospiraceae</taxon>
        <taxon>Lacrimispora</taxon>
    </lineage>
</organism>
<proteinExistence type="predicted"/>
<evidence type="ECO:0000313" key="3">
    <source>
        <dbReference type="Proteomes" id="UP000001662"/>
    </source>
</evidence>
<dbReference type="PaxDb" id="610130-Closa_3872"/>
<gene>
    <name evidence="2" type="ordered locus">Closa_3872</name>
</gene>
<dbReference type="AlphaFoldDB" id="D9R0F4"/>
<dbReference type="OrthoDB" id="9798761at2"/>
<sequence>MSNLFDNSISIYEAMEHINGGKYVMPAFQRQYVWSIEQIEKLWDSILLDYPIATFLFWHVNDDNVSWDTYFCNFLSSITFDSRKQADSVNYELSGIDVSRTDTAVLDGQQRLTSLYLSLFGEASFRPKNARKKTGSKIIAKLLIELNKNKITVDEEEYNSKKFDIRFSDKAGKSSPTQFEIRTILEPKFQDASRRDAAIEEAIANVPADSKQYARDILYKLYAKVFEEKLIRYTEISDMKQDDALEMFVRFNSGGKALRKSEITMSILEAYWPSAKTEFGKLLVNSFEGFGTDFIIRSALMLYGDVVKSNINKKIAEELKNNWNSFKKSLKDLDDVLKEMKIDVNRFSGSWNVLLPIIYFIYYNPQYKDNTNAIRAYLIRAILFTYFQSGTTGKLQQMKSAINENDYEISVEMLDQMSDLRVTDGKVEDVINAEKGSRVAGEALYYLSLNWINRTFKYEQDHLHPDSRFDSTKPISISMEDWRRWRGMRNRLPNLHLLEGRSNGSKNDMRLVDYYNDMNEEQQIDFCKQSFIPNPNDVSLELENFEEFYEKRKAILTDKIKKLLV</sequence>
<dbReference type="RefSeq" id="WP_013274440.1">
    <property type="nucleotide sequence ID" value="NC_014376.1"/>
</dbReference>
<evidence type="ECO:0000259" key="1">
    <source>
        <dbReference type="Pfam" id="PF03235"/>
    </source>
</evidence>
<accession>D9R0F4</accession>
<keyword evidence="3" id="KW-1185">Reference proteome</keyword>
<dbReference type="PANTHER" id="PTHR37292">
    <property type="entry name" value="VNG6097C"/>
    <property type="match status" value="1"/>
</dbReference>
<dbReference type="STRING" id="610130.Closa_3872"/>
<dbReference type="eggNOG" id="COG1479">
    <property type="taxonomic scope" value="Bacteria"/>
</dbReference>
<dbReference type="EMBL" id="CP002109">
    <property type="protein sequence ID" value="ADL06387.1"/>
    <property type="molecule type" value="Genomic_DNA"/>
</dbReference>
<protein>
    <recommendedName>
        <fullName evidence="1">GmrSD restriction endonucleases N-terminal domain-containing protein</fullName>
    </recommendedName>
</protein>
<dbReference type="InterPro" id="IPR004919">
    <property type="entry name" value="GmrSD_N"/>
</dbReference>
<reference evidence="2" key="1">
    <citation type="submission" date="2010-07" db="EMBL/GenBank/DDBJ databases">
        <title>Complete sequence of Clostridium saccharolyticum WM1.</title>
        <authorList>
            <consortium name="US DOE Joint Genome Institute"/>
            <person name="Lucas S."/>
            <person name="Copeland A."/>
            <person name="Lapidus A."/>
            <person name="Cheng J.-F."/>
            <person name="Bruce D."/>
            <person name="Goodwin L."/>
            <person name="Pitluck S."/>
            <person name="Chertkov O."/>
            <person name="Detter J.C."/>
            <person name="Han C."/>
            <person name="Tapia R."/>
            <person name="Land M."/>
            <person name="Hauser L."/>
            <person name="Chang Y.-J."/>
            <person name="Jeffries C."/>
            <person name="Kyrpides N."/>
            <person name="Ivanova N."/>
            <person name="Mikhailova N."/>
            <person name="Mouttaki H."/>
            <person name="Lin L."/>
            <person name="Zhou J."/>
            <person name="Hemme C.L."/>
            <person name="Woyke T."/>
        </authorList>
    </citation>
    <scope>NUCLEOTIDE SEQUENCE [LARGE SCALE GENOMIC DNA]</scope>
    <source>
        <strain evidence="2">WM1</strain>
    </source>
</reference>
<dbReference type="HOGENOM" id="CLU_034828_2_0_9"/>
<name>D9R0F4_LACSW</name>
<dbReference type="Proteomes" id="UP000001662">
    <property type="component" value="Chromosome"/>
</dbReference>
<feature type="domain" description="GmrSD restriction endonucleases N-terminal" evidence="1">
    <location>
        <begin position="18"/>
        <end position="268"/>
    </location>
</feature>
<evidence type="ECO:0000313" key="2">
    <source>
        <dbReference type="EMBL" id="ADL06387.1"/>
    </source>
</evidence>
<dbReference type="Pfam" id="PF03235">
    <property type="entry name" value="GmrSD_N"/>
    <property type="match status" value="1"/>
</dbReference>
<dbReference type="KEGG" id="csh:Closa_3872"/>
<dbReference type="PANTHER" id="PTHR37292:SF2">
    <property type="entry name" value="DUF262 DOMAIN-CONTAINING PROTEIN"/>
    <property type="match status" value="1"/>
</dbReference>